<dbReference type="PANTHER" id="PTHR42693:SF42">
    <property type="entry name" value="ARYLSULFATASE G"/>
    <property type="match status" value="1"/>
</dbReference>
<evidence type="ECO:0000256" key="5">
    <source>
        <dbReference type="ARBA" id="ARBA00022801"/>
    </source>
</evidence>
<dbReference type="InterPro" id="IPR024607">
    <property type="entry name" value="Sulfatase_CS"/>
</dbReference>
<keyword evidence="9" id="KW-1185">Reference proteome</keyword>
<keyword evidence="4" id="KW-0732">Signal</keyword>
<dbReference type="InterPro" id="IPR050738">
    <property type="entry name" value="Sulfatase"/>
</dbReference>
<dbReference type="PROSITE" id="PS00149">
    <property type="entry name" value="SULFATASE_2"/>
    <property type="match status" value="1"/>
</dbReference>
<evidence type="ECO:0000256" key="6">
    <source>
        <dbReference type="ARBA" id="ARBA00022837"/>
    </source>
</evidence>
<keyword evidence="5" id="KW-0378">Hydrolase</keyword>
<dbReference type="InterPro" id="IPR000917">
    <property type="entry name" value="Sulfatase_N"/>
</dbReference>
<sequence length="458" mass="49966">MPRQPNFIFIIADDHRFESLGFNCSEVETPNLDRLAKSGVVFDNAHCQGSLHPAVCVPSRASLMTGRNIFALRGGSAHEPTIGIPEDFDTFPQLLAGAGYKTHAVGKWHNDFGSFTRSFVSGDRIFFGGMSDHDKVPLHDFDPAGKYGSTEPRLEAGLSTDMFEQSAKSFLENVGTDDPFCLYIAFTAPHDPRTPPDGFKVDPSSVSLPDNFMPIHPFDNGATVLRDELLEAMPRTPEAVRQHLADYYGMIKHLDNAIGNILETAERAGALDNTVVVYTADHGLALGQHGLMGKQNVYEHSLHIPLIIAGPGVKGGQKLSPLVWHADTRATVLDLAGLQTEANSDGGSLMPLINGNGDVPRETFGAAYRMGQRMIRNERYKLIRYYQSGTHDKDELPGLPTPTLGSALEQIFDLESDPGETINLAFVPEMQDVRAQLSAALDAWQTQVGDPLARKDAS</sequence>
<dbReference type="PANTHER" id="PTHR42693">
    <property type="entry name" value="ARYLSULFATASE FAMILY MEMBER"/>
    <property type="match status" value="1"/>
</dbReference>
<dbReference type="InterPro" id="IPR017850">
    <property type="entry name" value="Alkaline_phosphatase_core_sf"/>
</dbReference>
<evidence type="ECO:0000256" key="2">
    <source>
        <dbReference type="ARBA" id="ARBA00008779"/>
    </source>
</evidence>
<keyword evidence="3" id="KW-0479">Metal-binding</keyword>
<name>A0ABY7YV35_9HYPH</name>
<comment type="similarity">
    <text evidence="2">Belongs to the sulfatase family.</text>
</comment>
<dbReference type="Pfam" id="PF00884">
    <property type="entry name" value="Sulfatase"/>
    <property type="match status" value="1"/>
</dbReference>
<proteinExistence type="inferred from homology"/>
<feature type="domain" description="Sulfatase N-terminal" evidence="7">
    <location>
        <begin position="5"/>
        <end position="337"/>
    </location>
</feature>
<evidence type="ECO:0000313" key="9">
    <source>
        <dbReference type="Proteomes" id="UP001222118"/>
    </source>
</evidence>
<dbReference type="Gene3D" id="3.40.720.10">
    <property type="entry name" value="Alkaline Phosphatase, subunit A"/>
    <property type="match status" value="1"/>
</dbReference>
<protein>
    <submittedName>
        <fullName evidence="8">Sulfatase-like hydrolase/transferase</fullName>
    </submittedName>
</protein>
<evidence type="ECO:0000259" key="7">
    <source>
        <dbReference type="Pfam" id="PF00884"/>
    </source>
</evidence>
<dbReference type="CDD" id="cd16155">
    <property type="entry name" value="sulfatase_like"/>
    <property type="match status" value="1"/>
</dbReference>
<dbReference type="RefSeq" id="WP_282210747.1">
    <property type="nucleotide sequence ID" value="NZ_CP118247.1"/>
</dbReference>
<evidence type="ECO:0000313" key="8">
    <source>
        <dbReference type="EMBL" id="WDR05228.1"/>
    </source>
</evidence>
<organism evidence="8 9">
    <name type="scientific">Devosia rhodophyticola</name>
    <dbReference type="NCBI Taxonomy" id="3026423"/>
    <lineage>
        <taxon>Bacteria</taxon>
        <taxon>Pseudomonadati</taxon>
        <taxon>Pseudomonadota</taxon>
        <taxon>Alphaproteobacteria</taxon>
        <taxon>Hyphomicrobiales</taxon>
        <taxon>Devosiaceae</taxon>
        <taxon>Devosia</taxon>
    </lineage>
</organism>
<reference evidence="8 9" key="1">
    <citation type="submission" date="2023-02" db="EMBL/GenBank/DDBJ databases">
        <title>Devosia chondri sp. nov., isolated from the phycosphere of marine algae.</title>
        <authorList>
            <person name="Kim J.M."/>
            <person name="Lee J.K."/>
            <person name="Choi B.J."/>
            <person name="Bayburt H."/>
            <person name="Jeon C.O."/>
        </authorList>
    </citation>
    <scope>NUCLEOTIDE SEQUENCE [LARGE SCALE GENOMIC DNA]</scope>
    <source>
        <strain evidence="8 9">G2-5</strain>
    </source>
</reference>
<dbReference type="SUPFAM" id="SSF53649">
    <property type="entry name" value="Alkaline phosphatase-like"/>
    <property type="match status" value="1"/>
</dbReference>
<dbReference type="Proteomes" id="UP001222118">
    <property type="component" value="Chromosome"/>
</dbReference>
<dbReference type="EMBL" id="CP118247">
    <property type="protein sequence ID" value="WDR05228.1"/>
    <property type="molecule type" value="Genomic_DNA"/>
</dbReference>
<keyword evidence="6" id="KW-0106">Calcium</keyword>
<gene>
    <name evidence="8" type="ORF">PSQ90_13135</name>
</gene>
<evidence type="ECO:0000256" key="1">
    <source>
        <dbReference type="ARBA" id="ARBA00001913"/>
    </source>
</evidence>
<comment type="cofactor">
    <cofactor evidence="1">
        <name>Ca(2+)</name>
        <dbReference type="ChEBI" id="CHEBI:29108"/>
    </cofactor>
</comment>
<evidence type="ECO:0000256" key="4">
    <source>
        <dbReference type="ARBA" id="ARBA00022729"/>
    </source>
</evidence>
<evidence type="ECO:0000256" key="3">
    <source>
        <dbReference type="ARBA" id="ARBA00022723"/>
    </source>
</evidence>
<accession>A0ABY7YV35</accession>